<dbReference type="PATRIC" id="fig|2746.7.peg.662"/>
<keyword evidence="1" id="KW-1133">Transmembrane helix</keyword>
<name>A0A1B8P1Z9_HALEL</name>
<keyword evidence="1" id="KW-0812">Transmembrane</keyword>
<proteinExistence type="predicted"/>
<feature type="transmembrane region" description="Helical" evidence="1">
    <location>
        <begin position="12"/>
        <end position="31"/>
    </location>
</feature>
<reference evidence="2 3" key="1">
    <citation type="submission" date="2016-06" db="EMBL/GenBank/DDBJ databases">
        <title>Genome sequence of halotolerant plant growth promoting strain of Halomonas elongata HEK1 isolated from salterns of Rann of Kutch, Gujarat, India.</title>
        <authorList>
            <person name="Gaba S."/>
            <person name="Singh R.N."/>
            <person name="Abrol S."/>
            <person name="Kaushik R."/>
            <person name="Saxena A.K."/>
        </authorList>
    </citation>
    <scope>NUCLEOTIDE SEQUENCE [LARGE SCALE GENOMIC DNA]</scope>
    <source>
        <strain evidence="2 3">HEK1</strain>
    </source>
</reference>
<sequence length="57" mass="6220">MFVLSAAQTRRCLTLLVAFHILVIAASNYLVQLPFSLFGLHTTWALSAFPSSSLPPT</sequence>
<keyword evidence="1" id="KW-0472">Membrane</keyword>
<dbReference type="EMBL" id="MAJD01000001">
    <property type="protein sequence ID" value="OBX36305.1"/>
    <property type="molecule type" value="Genomic_DNA"/>
</dbReference>
<gene>
    <name evidence="2" type="primary">yhhQ_1</name>
    <name evidence="2" type="ORF">A8U91_00646</name>
</gene>
<evidence type="ECO:0000313" key="2">
    <source>
        <dbReference type="EMBL" id="OBX36305.1"/>
    </source>
</evidence>
<dbReference type="AlphaFoldDB" id="A0A1B8P1Z9"/>
<dbReference type="Proteomes" id="UP000092504">
    <property type="component" value="Unassembled WGS sequence"/>
</dbReference>
<comment type="caution">
    <text evidence="2">The sequence shown here is derived from an EMBL/GenBank/DDBJ whole genome shotgun (WGS) entry which is preliminary data.</text>
</comment>
<evidence type="ECO:0000313" key="3">
    <source>
        <dbReference type="Proteomes" id="UP000092504"/>
    </source>
</evidence>
<accession>A0A1B8P1Z9</accession>
<protein>
    <submittedName>
        <fullName evidence="2">Inner membrane protein YhhQ</fullName>
    </submittedName>
</protein>
<organism evidence="2 3">
    <name type="scientific">Halomonas elongata</name>
    <dbReference type="NCBI Taxonomy" id="2746"/>
    <lineage>
        <taxon>Bacteria</taxon>
        <taxon>Pseudomonadati</taxon>
        <taxon>Pseudomonadota</taxon>
        <taxon>Gammaproteobacteria</taxon>
        <taxon>Oceanospirillales</taxon>
        <taxon>Halomonadaceae</taxon>
        <taxon>Halomonas</taxon>
    </lineage>
</organism>
<evidence type="ECO:0000256" key="1">
    <source>
        <dbReference type="SAM" id="Phobius"/>
    </source>
</evidence>